<evidence type="ECO:0000313" key="2">
    <source>
        <dbReference type="Proteomes" id="UP000294564"/>
    </source>
</evidence>
<accession>A0A4R2NTL9</accession>
<dbReference type="AlphaFoldDB" id="A0A4R2NTL9"/>
<evidence type="ECO:0000313" key="1">
    <source>
        <dbReference type="EMBL" id="TCP25207.1"/>
    </source>
</evidence>
<proteinExistence type="predicted"/>
<keyword evidence="2" id="KW-1185">Reference proteome</keyword>
<name>A0A4R2NTL9_9FLAO</name>
<gene>
    <name evidence="1" type="ORF">EV195_104240</name>
</gene>
<dbReference type="OrthoDB" id="1440527at2"/>
<organism evidence="1 2">
    <name type="scientific">Tenacibaculum skagerrakense</name>
    <dbReference type="NCBI Taxonomy" id="186571"/>
    <lineage>
        <taxon>Bacteria</taxon>
        <taxon>Pseudomonadati</taxon>
        <taxon>Bacteroidota</taxon>
        <taxon>Flavobacteriia</taxon>
        <taxon>Flavobacteriales</taxon>
        <taxon>Flavobacteriaceae</taxon>
        <taxon>Tenacibaculum</taxon>
    </lineage>
</organism>
<protein>
    <submittedName>
        <fullName evidence="1">Uncharacterized protein</fullName>
    </submittedName>
</protein>
<dbReference type="EMBL" id="SLXM01000004">
    <property type="protein sequence ID" value="TCP25207.1"/>
    <property type="molecule type" value="Genomic_DNA"/>
</dbReference>
<dbReference type="Proteomes" id="UP000294564">
    <property type="component" value="Unassembled WGS sequence"/>
</dbReference>
<dbReference type="RefSeq" id="WP_132794589.1">
    <property type="nucleotide sequence ID" value="NZ_SLXM01000004.1"/>
</dbReference>
<reference evidence="1 2" key="1">
    <citation type="submission" date="2019-03" db="EMBL/GenBank/DDBJ databases">
        <title>Genomic Encyclopedia of Type Strains, Phase IV (KMG-IV): sequencing the most valuable type-strain genomes for metagenomic binning, comparative biology and taxonomic classification.</title>
        <authorList>
            <person name="Goeker M."/>
        </authorList>
    </citation>
    <scope>NUCLEOTIDE SEQUENCE [LARGE SCALE GENOMIC DNA]</scope>
    <source>
        <strain evidence="1 2">DSM 14836</strain>
    </source>
</reference>
<sequence>MFNLSEESNPTDIAKEVAKKYTAKGYKLDFSLESLELEIDKIINNPITYKEEKDINLLIAELTVYVGETFRTLFNTDYPGQYFEGGNGNAANFYTYYIEKNGERFHPSHFFEYKLPIQDFTKNQFKEYLYYSYATIDGEQKVLPGVLYKFLKD</sequence>
<comment type="caution">
    <text evidence="1">The sequence shown here is derived from an EMBL/GenBank/DDBJ whole genome shotgun (WGS) entry which is preliminary data.</text>
</comment>